<dbReference type="SMART" id="SM00568">
    <property type="entry name" value="GRAM"/>
    <property type="match status" value="1"/>
</dbReference>
<dbReference type="AlphaFoldDB" id="A0AA88ASX7"/>
<proteinExistence type="inferred from homology"/>
<name>A0AA88ASX7_FICCA</name>
<feature type="domain" description="GRAM" evidence="2">
    <location>
        <begin position="78"/>
        <end position="156"/>
    </location>
</feature>
<dbReference type="Proteomes" id="UP001187192">
    <property type="component" value="Unassembled WGS sequence"/>
</dbReference>
<comment type="caution">
    <text evidence="3">The sequence shown here is derived from an EMBL/GenBank/DDBJ whole genome shotgun (WGS) entry which is preliminary data.</text>
</comment>
<keyword evidence="4" id="KW-1185">Reference proteome</keyword>
<evidence type="ECO:0000313" key="4">
    <source>
        <dbReference type="Proteomes" id="UP001187192"/>
    </source>
</evidence>
<dbReference type="Pfam" id="PF02893">
    <property type="entry name" value="GRAM"/>
    <property type="match status" value="1"/>
</dbReference>
<dbReference type="EMBL" id="BTGU01000042">
    <property type="protein sequence ID" value="GMN52603.1"/>
    <property type="molecule type" value="Genomic_DNA"/>
</dbReference>
<evidence type="ECO:0000313" key="3">
    <source>
        <dbReference type="EMBL" id="GMN52603.1"/>
    </source>
</evidence>
<organism evidence="3 4">
    <name type="scientific">Ficus carica</name>
    <name type="common">Common fig</name>
    <dbReference type="NCBI Taxonomy" id="3494"/>
    <lineage>
        <taxon>Eukaryota</taxon>
        <taxon>Viridiplantae</taxon>
        <taxon>Streptophyta</taxon>
        <taxon>Embryophyta</taxon>
        <taxon>Tracheophyta</taxon>
        <taxon>Spermatophyta</taxon>
        <taxon>Magnoliopsida</taxon>
        <taxon>eudicotyledons</taxon>
        <taxon>Gunneridae</taxon>
        <taxon>Pentapetalae</taxon>
        <taxon>rosids</taxon>
        <taxon>fabids</taxon>
        <taxon>Rosales</taxon>
        <taxon>Moraceae</taxon>
        <taxon>Ficeae</taxon>
        <taxon>Ficus</taxon>
    </lineage>
</organism>
<dbReference type="PANTHER" id="PTHR31969">
    <property type="entry name" value="GEM-LIKE PROTEIN 2"/>
    <property type="match status" value="1"/>
</dbReference>
<evidence type="ECO:0000256" key="1">
    <source>
        <dbReference type="ARBA" id="ARBA00009414"/>
    </source>
</evidence>
<dbReference type="InterPro" id="IPR004182">
    <property type="entry name" value="GRAM"/>
</dbReference>
<protein>
    <recommendedName>
        <fullName evidence="2">GRAM domain-containing protein</fullName>
    </recommendedName>
</protein>
<dbReference type="InterPro" id="IPR037848">
    <property type="entry name" value="GEM-like"/>
</dbReference>
<gene>
    <name evidence="3" type="ORF">TIFTF001_021750</name>
</gene>
<dbReference type="Gene3D" id="2.30.29.30">
    <property type="entry name" value="Pleckstrin-homology domain (PH domain)/Phosphotyrosine-binding domain (PTB)"/>
    <property type="match status" value="1"/>
</dbReference>
<sequence length="198" mass="22230">MKTSVHGQVIGIPIRSIAFQLAQRSPKTLLTDTAHNDRFLDDGSSASKRMRLGPKITETVKRKLSLGARILQVGGMEKIFKQLFIVREGEKLLKASHCHLSTTAGPIAGLLFISSEKIAFCSQKSIKFSSTNGELVRARYKVVIPVNKIKRVNQSLNVKKPSQKYVEIETVDNFDFWFLGFLNYKKAFKFLQQAVSQA</sequence>
<evidence type="ECO:0000259" key="2">
    <source>
        <dbReference type="SMART" id="SM00568"/>
    </source>
</evidence>
<accession>A0AA88ASX7</accession>
<reference evidence="3" key="1">
    <citation type="submission" date="2023-07" db="EMBL/GenBank/DDBJ databases">
        <title>draft genome sequence of fig (Ficus carica).</title>
        <authorList>
            <person name="Takahashi T."/>
            <person name="Nishimura K."/>
        </authorList>
    </citation>
    <scope>NUCLEOTIDE SEQUENCE</scope>
</reference>
<dbReference type="InterPro" id="IPR011993">
    <property type="entry name" value="PH-like_dom_sf"/>
</dbReference>
<comment type="similarity">
    <text evidence="1">Belongs to the GEM family.</text>
</comment>